<gene>
    <name evidence="4 5" type="primary">aat</name>
    <name evidence="5" type="ORF">CLAN_0677</name>
</gene>
<evidence type="ECO:0000256" key="2">
    <source>
        <dbReference type="ARBA" id="ARBA00022679"/>
    </source>
</evidence>
<accession>A0A1X9SMH7</accession>
<dbReference type="RefSeq" id="WP_100590595.1">
    <property type="nucleotide sequence ID" value="NZ_CP015578.1"/>
</dbReference>
<proteinExistence type="inferred from homology"/>
<name>A0A1X9SMH7_9BACT</name>
<dbReference type="AlphaFoldDB" id="A0A1X9SMH7"/>
<dbReference type="GO" id="GO:0030163">
    <property type="term" value="P:protein catabolic process"/>
    <property type="evidence" value="ECO:0007669"/>
    <property type="project" value="UniProtKB-UniRule"/>
</dbReference>
<dbReference type="SUPFAM" id="SSF55729">
    <property type="entry name" value="Acyl-CoA N-acyltransferases (Nat)"/>
    <property type="match status" value="1"/>
</dbReference>
<dbReference type="InterPro" id="IPR016181">
    <property type="entry name" value="Acyl_CoA_acyltransferase"/>
</dbReference>
<organism evidence="5 6">
    <name type="scientific">Campylobacter lanienae NCTC 13004</name>
    <dbReference type="NCBI Taxonomy" id="1031753"/>
    <lineage>
        <taxon>Bacteria</taxon>
        <taxon>Pseudomonadati</taxon>
        <taxon>Campylobacterota</taxon>
        <taxon>Epsilonproteobacteria</taxon>
        <taxon>Campylobacterales</taxon>
        <taxon>Campylobacteraceae</taxon>
        <taxon>Campylobacter</taxon>
    </lineage>
</organism>
<dbReference type="EC" id="2.3.2.6" evidence="4"/>
<sequence>MKSFFPDPSKAPKDEPLGLGGNLSSEILIDAYTHGIFPWPSDGMILWHSPDPRAIFYPKDVKIQKSLKPFLRDYRVKFDYNFRNFINFCKTQRELKEPTWIDQNVVDSYTQMHDLGYAHSVEVYYNDELIGGLYGLIFGKVFCGESMISKGKNASKVALVALAKTLAKYDFIIDAQVMNPHLEFMGAKDISRDEFLAILKIKSNQPSGFAKFSDLEPNLE</sequence>
<reference evidence="6" key="2">
    <citation type="journal article" date="2017" name="Genome Biol. Evol.">
        <title>Comparative genomic analysis identifies a Campylobacter clade deficient in selenium metabolism.</title>
        <authorList>
            <person name="Miller W.G."/>
            <person name="Yee E."/>
            <person name="Lopes B.S."/>
            <person name="Chapman M.H."/>
            <person name="Huynh S."/>
            <person name="Bono J.L."/>
            <person name="Parker C.T."/>
            <person name="Strachan N.J.C."/>
            <person name="Forbes K.J."/>
        </authorList>
    </citation>
    <scope>NUCLEOTIDE SEQUENCE [LARGE SCALE GENOMIC DNA]</scope>
    <source>
        <strain evidence="6">NCTC 13004</strain>
    </source>
</reference>
<keyword evidence="2 4" id="KW-0808">Transferase</keyword>
<comment type="catalytic activity">
    <reaction evidence="4">
        <text>N-terminal L-lysyl-[protein] + L-leucyl-tRNA(Leu) = N-terminal L-leucyl-L-lysyl-[protein] + tRNA(Leu) + H(+)</text>
        <dbReference type="Rhea" id="RHEA:12340"/>
        <dbReference type="Rhea" id="RHEA-COMP:9613"/>
        <dbReference type="Rhea" id="RHEA-COMP:9622"/>
        <dbReference type="Rhea" id="RHEA-COMP:12670"/>
        <dbReference type="Rhea" id="RHEA-COMP:12671"/>
        <dbReference type="ChEBI" id="CHEBI:15378"/>
        <dbReference type="ChEBI" id="CHEBI:65249"/>
        <dbReference type="ChEBI" id="CHEBI:78442"/>
        <dbReference type="ChEBI" id="CHEBI:78494"/>
        <dbReference type="ChEBI" id="CHEBI:133043"/>
        <dbReference type="EC" id="2.3.2.6"/>
    </reaction>
</comment>
<dbReference type="InterPro" id="IPR042221">
    <property type="entry name" value="Leu/Phe-tRNA_Trfase_N"/>
</dbReference>
<dbReference type="GO" id="GO:0008914">
    <property type="term" value="F:leucyl-tRNA--protein transferase activity"/>
    <property type="evidence" value="ECO:0007669"/>
    <property type="project" value="UniProtKB-UniRule"/>
</dbReference>
<dbReference type="Gene3D" id="3.40.630.70">
    <property type="entry name" value="Leucyl/phenylalanyl-tRNA-protein transferase, C-terminal domain"/>
    <property type="match status" value="1"/>
</dbReference>
<evidence type="ECO:0000256" key="1">
    <source>
        <dbReference type="ARBA" id="ARBA00022490"/>
    </source>
</evidence>
<dbReference type="GeneID" id="46921153"/>
<dbReference type="InterPro" id="IPR042203">
    <property type="entry name" value="Leu/Phe-tRNA_Trfase_C"/>
</dbReference>
<evidence type="ECO:0000313" key="5">
    <source>
        <dbReference type="EMBL" id="ARQ97425.1"/>
    </source>
</evidence>
<comment type="subcellular location">
    <subcellularLocation>
        <location evidence="4">Cytoplasm</location>
    </subcellularLocation>
</comment>
<dbReference type="Proteomes" id="UP000202031">
    <property type="component" value="Chromosome"/>
</dbReference>
<dbReference type="InterPro" id="IPR004616">
    <property type="entry name" value="Leu/Phe-tRNA_Trfase"/>
</dbReference>
<dbReference type="EMBL" id="CP015578">
    <property type="protein sequence ID" value="ARQ97425.1"/>
    <property type="molecule type" value="Genomic_DNA"/>
</dbReference>
<dbReference type="PANTHER" id="PTHR30098:SF2">
    <property type="entry name" value="LEUCYL_PHENYLALANYL-TRNA--PROTEIN TRANSFERASE"/>
    <property type="match status" value="1"/>
</dbReference>
<comment type="catalytic activity">
    <reaction evidence="4">
        <text>L-phenylalanyl-tRNA(Phe) + an N-terminal L-alpha-aminoacyl-[protein] = an N-terminal L-phenylalanyl-L-alpha-aminoacyl-[protein] + tRNA(Phe)</text>
        <dbReference type="Rhea" id="RHEA:43632"/>
        <dbReference type="Rhea" id="RHEA-COMP:9668"/>
        <dbReference type="Rhea" id="RHEA-COMP:9699"/>
        <dbReference type="Rhea" id="RHEA-COMP:10636"/>
        <dbReference type="Rhea" id="RHEA-COMP:10637"/>
        <dbReference type="ChEBI" id="CHEBI:78442"/>
        <dbReference type="ChEBI" id="CHEBI:78531"/>
        <dbReference type="ChEBI" id="CHEBI:78597"/>
        <dbReference type="ChEBI" id="CHEBI:83561"/>
        <dbReference type="EC" id="2.3.2.6"/>
    </reaction>
</comment>
<evidence type="ECO:0000256" key="3">
    <source>
        <dbReference type="ARBA" id="ARBA00023315"/>
    </source>
</evidence>
<dbReference type="HAMAP" id="MF_00688">
    <property type="entry name" value="Leu_Phe_trans"/>
    <property type="match status" value="1"/>
</dbReference>
<dbReference type="GO" id="GO:0005737">
    <property type="term" value="C:cytoplasm"/>
    <property type="evidence" value="ECO:0007669"/>
    <property type="project" value="UniProtKB-SubCell"/>
</dbReference>
<dbReference type="NCBIfam" id="TIGR00667">
    <property type="entry name" value="aat"/>
    <property type="match status" value="1"/>
</dbReference>
<dbReference type="Gene3D" id="3.30.70.3550">
    <property type="entry name" value="Leucyl/phenylalanyl-tRNA-protein transferase, N-terminal domain"/>
    <property type="match status" value="1"/>
</dbReference>
<evidence type="ECO:0000313" key="6">
    <source>
        <dbReference type="Proteomes" id="UP000202031"/>
    </source>
</evidence>
<dbReference type="KEGG" id="clx:CLAN_0677"/>
<comment type="function">
    <text evidence="4">Functions in the N-end rule pathway of protein degradation where it conjugates Leu, Phe and, less efficiently, Met from aminoacyl-tRNAs to the N-termini of proteins containing an N-terminal arginine or lysine.</text>
</comment>
<comment type="catalytic activity">
    <reaction evidence="4">
        <text>N-terminal L-arginyl-[protein] + L-leucyl-tRNA(Leu) = N-terminal L-leucyl-L-arginyl-[protein] + tRNA(Leu) + H(+)</text>
        <dbReference type="Rhea" id="RHEA:50416"/>
        <dbReference type="Rhea" id="RHEA-COMP:9613"/>
        <dbReference type="Rhea" id="RHEA-COMP:9622"/>
        <dbReference type="Rhea" id="RHEA-COMP:12672"/>
        <dbReference type="Rhea" id="RHEA-COMP:12673"/>
        <dbReference type="ChEBI" id="CHEBI:15378"/>
        <dbReference type="ChEBI" id="CHEBI:64719"/>
        <dbReference type="ChEBI" id="CHEBI:78442"/>
        <dbReference type="ChEBI" id="CHEBI:78494"/>
        <dbReference type="ChEBI" id="CHEBI:133044"/>
        <dbReference type="EC" id="2.3.2.6"/>
    </reaction>
</comment>
<dbReference type="Pfam" id="PF03588">
    <property type="entry name" value="Leu_Phe_trans"/>
    <property type="match status" value="1"/>
</dbReference>
<keyword evidence="1 4" id="KW-0963">Cytoplasm</keyword>
<keyword evidence="3 4" id="KW-0012">Acyltransferase</keyword>
<comment type="similarity">
    <text evidence="4">Belongs to the L/F-transferase family.</text>
</comment>
<reference evidence="6" key="1">
    <citation type="journal article" date="2017" name="Genome Biol. Evol.">
        <title>Comparative Genomic Analysis Identifies a Campylobacter Clade Deficient in Selenium Metabolism.</title>
        <authorList>
            <person name="Miller W.G."/>
            <person name="Yee E."/>
            <person name="Lopes B.S."/>
            <person name="Chapman M.H."/>
            <person name="Huynh S."/>
            <person name="Bono J.L."/>
            <person name="Parker C.T."/>
            <person name="Strachan N.J.C."/>
            <person name="Forbes K.J."/>
        </authorList>
    </citation>
    <scope>NUCLEOTIDE SEQUENCE [LARGE SCALE GENOMIC DNA]</scope>
    <source>
        <strain evidence="6">NCTC 13004</strain>
    </source>
</reference>
<dbReference type="PANTHER" id="PTHR30098">
    <property type="entry name" value="LEUCYL/PHENYLALANYL-TRNA--PROTEIN TRANSFERASE"/>
    <property type="match status" value="1"/>
</dbReference>
<evidence type="ECO:0000256" key="4">
    <source>
        <dbReference type="HAMAP-Rule" id="MF_00688"/>
    </source>
</evidence>
<protein>
    <recommendedName>
        <fullName evidence="4">Leucyl/phenylalanyl-tRNA--protein transferase</fullName>
        <ecNumber evidence="4">2.3.2.6</ecNumber>
    </recommendedName>
    <alternativeName>
        <fullName evidence="4">L/F-transferase</fullName>
    </alternativeName>
    <alternativeName>
        <fullName evidence="4">Leucyltransferase</fullName>
    </alternativeName>
    <alternativeName>
        <fullName evidence="4">Phenyalanyltransferase</fullName>
    </alternativeName>
</protein>